<feature type="compositionally biased region" description="Polar residues" evidence="1">
    <location>
        <begin position="222"/>
        <end position="233"/>
    </location>
</feature>
<dbReference type="EMBL" id="BAABGA010000046">
    <property type="protein sequence ID" value="GAA4458455.1"/>
    <property type="molecule type" value="Genomic_DNA"/>
</dbReference>
<organism evidence="2 3">
    <name type="scientific">Novipirellula rosea</name>
    <dbReference type="NCBI Taxonomy" id="1031540"/>
    <lineage>
        <taxon>Bacteria</taxon>
        <taxon>Pseudomonadati</taxon>
        <taxon>Planctomycetota</taxon>
        <taxon>Planctomycetia</taxon>
        <taxon>Pirellulales</taxon>
        <taxon>Pirellulaceae</taxon>
        <taxon>Novipirellula</taxon>
    </lineage>
</organism>
<evidence type="ECO:0000313" key="3">
    <source>
        <dbReference type="Proteomes" id="UP001500840"/>
    </source>
</evidence>
<gene>
    <name evidence="2" type="ORF">GCM10023156_36630</name>
</gene>
<dbReference type="Proteomes" id="UP001500840">
    <property type="component" value="Unassembled WGS sequence"/>
</dbReference>
<comment type="caution">
    <text evidence="2">The sequence shown here is derived from an EMBL/GenBank/DDBJ whole genome shotgun (WGS) entry which is preliminary data.</text>
</comment>
<dbReference type="RefSeq" id="WP_345324351.1">
    <property type="nucleotide sequence ID" value="NZ_BAABGA010000046.1"/>
</dbReference>
<proteinExistence type="predicted"/>
<protein>
    <submittedName>
        <fullName evidence="2">Uncharacterized protein</fullName>
    </submittedName>
</protein>
<sequence length="233" mass="26559">MNFLSHALPYFDQPMKAAGTAVPDWLSVVDRKIRARRRHAVLWTEDEDPDVRDVAQGIIQHVDDDEWFHATQAFVETNMTLAIQLRDLLPGDAGFRPTFVGHILIEILLDAFWIRDDPTTVDRYYGLLTDLSSEKIQTCVNKITGKPTENLAKAIDRFIELRFLYDYLDNDKLLFRLNQVMSRVGLAALPPQVGQWLSQASTLVQSRRTRLLTPPTGESPFLSLQHSNSIGKQ</sequence>
<accession>A0ABP8N1D5</accession>
<keyword evidence="3" id="KW-1185">Reference proteome</keyword>
<evidence type="ECO:0000256" key="1">
    <source>
        <dbReference type="SAM" id="MobiDB-lite"/>
    </source>
</evidence>
<name>A0ABP8N1D5_9BACT</name>
<feature type="region of interest" description="Disordered" evidence="1">
    <location>
        <begin position="214"/>
        <end position="233"/>
    </location>
</feature>
<reference evidence="3" key="1">
    <citation type="journal article" date="2019" name="Int. J. Syst. Evol. Microbiol.">
        <title>The Global Catalogue of Microorganisms (GCM) 10K type strain sequencing project: providing services to taxonomists for standard genome sequencing and annotation.</title>
        <authorList>
            <consortium name="The Broad Institute Genomics Platform"/>
            <consortium name="The Broad Institute Genome Sequencing Center for Infectious Disease"/>
            <person name="Wu L."/>
            <person name="Ma J."/>
        </authorList>
    </citation>
    <scope>NUCLEOTIDE SEQUENCE [LARGE SCALE GENOMIC DNA]</scope>
    <source>
        <strain evidence="3">JCM 17759</strain>
    </source>
</reference>
<evidence type="ECO:0000313" key="2">
    <source>
        <dbReference type="EMBL" id="GAA4458455.1"/>
    </source>
</evidence>